<dbReference type="Gene3D" id="2.180.10.10">
    <property type="entry name" value="RHS repeat-associated core"/>
    <property type="match status" value="1"/>
</dbReference>
<reference evidence="1 2" key="1">
    <citation type="submission" date="2023-12" db="EMBL/GenBank/DDBJ databases">
        <title>Genomic sequences of Capnocytophaga and Parvimonas strains.</title>
        <authorList>
            <person name="Watt R.M."/>
            <person name="Wang M."/>
            <person name="Yang T."/>
            <person name="Tong W.M."/>
        </authorList>
    </citation>
    <scope>NUCLEOTIDE SEQUENCE [LARGE SCALE GENOMIC DNA]</scope>
    <source>
        <strain evidence="1 2">CCUG 13156</strain>
    </source>
</reference>
<keyword evidence="2" id="KW-1185">Reference proteome</keyword>
<evidence type="ECO:0000313" key="2">
    <source>
        <dbReference type="Proteomes" id="UP001324270"/>
    </source>
</evidence>
<dbReference type="Proteomes" id="UP001324270">
    <property type="component" value="Unassembled WGS sequence"/>
</dbReference>
<organism evidence="1 2">
    <name type="scientific">Capnocytophaga gingivalis</name>
    <dbReference type="NCBI Taxonomy" id="1017"/>
    <lineage>
        <taxon>Bacteria</taxon>
        <taxon>Pseudomonadati</taxon>
        <taxon>Bacteroidota</taxon>
        <taxon>Flavobacteriia</taxon>
        <taxon>Flavobacteriales</taxon>
        <taxon>Flavobacteriaceae</taxon>
        <taxon>Capnocytophaga</taxon>
    </lineage>
</organism>
<protein>
    <recommendedName>
        <fullName evidence="3">Sugar-binding protein</fullName>
    </recommendedName>
</protein>
<gene>
    <name evidence="1" type="ORF">VJJ49_00690</name>
</gene>
<proteinExistence type="predicted"/>
<comment type="caution">
    <text evidence="1">The sequence shown here is derived from an EMBL/GenBank/DDBJ whole genome shotgun (WGS) entry which is preliminary data.</text>
</comment>
<evidence type="ECO:0008006" key="3">
    <source>
        <dbReference type="Google" id="ProtNLM"/>
    </source>
</evidence>
<name>A0ABU5Y5L7_9FLAO</name>
<evidence type="ECO:0000313" key="1">
    <source>
        <dbReference type="EMBL" id="MEB3039213.1"/>
    </source>
</evidence>
<sequence>MKHYFITLLFCACFSLSAQEKDEGKYTEEQLEAFGGTLQGHVKSVERIYYIGEEVSEGVDKKRFPNNRESNSSNEHCKYSFDKEGNITQYQTFDTLGNVKYKRIFTYNDLRLPSHIESFQYQNKKEVVHSLETYAYKGKEVIEKEVVLKLDFDRKKKYVSKEITKFNHKDQKESISRYAGNKLQAKITFTYDDKGNLTQEEYKNLTNKEENTTTYYTYDDKGQLLTKERIALGTVHYFDTFAYLSNGKVWQKTSYEIYSGEKDKKRNETITYYTYDTNGDLVEDQYIGMDDFKVGTSYCYENKKLKENYTYVQEALKSVTFWREENGKTTKQEEFSPEGKLQGGVYYTYDDKRNCTMELYKSFNERTRTIETTGKTIYKYDIYNNCTYEAKFFRDSLEYLIERNFTYYE</sequence>
<accession>A0ABU5Y5L7</accession>
<dbReference type="EMBL" id="JAYKBV010000001">
    <property type="protein sequence ID" value="MEB3039213.1"/>
    <property type="molecule type" value="Genomic_DNA"/>
</dbReference>
<dbReference type="RefSeq" id="WP_323978612.1">
    <property type="nucleotide sequence ID" value="NZ_JAYKBV010000001.1"/>
</dbReference>